<keyword evidence="2" id="KW-0731">Sigma factor</keyword>
<dbReference type="NCBIfam" id="NF005413">
    <property type="entry name" value="PRK06986.1"/>
    <property type="match status" value="1"/>
</dbReference>
<reference evidence="7" key="1">
    <citation type="submission" date="2017-09" db="EMBL/GenBank/DDBJ databases">
        <title>Depth-based differentiation of microbial function through sediment-hosted aquifers and enrichment of novel symbionts in the deep terrestrial subsurface.</title>
        <authorList>
            <person name="Probst A.J."/>
            <person name="Ladd B."/>
            <person name="Jarett J.K."/>
            <person name="Geller-Mcgrath D.E."/>
            <person name="Sieber C.M.K."/>
            <person name="Emerson J.B."/>
            <person name="Anantharaman K."/>
            <person name="Thomas B.C."/>
            <person name="Malmstrom R."/>
            <person name="Stieglmeier M."/>
            <person name="Klingl A."/>
            <person name="Woyke T."/>
            <person name="Ryan C.M."/>
            <person name="Banfield J.F."/>
        </authorList>
    </citation>
    <scope>NUCLEOTIDE SEQUENCE [LARGE SCALE GENOMIC DNA]</scope>
</reference>
<accession>A0A2M7T6A3</accession>
<proteinExistence type="predicted"/>
<comment type="caution">
    <text evidence="6">The sequence shown here is derived from an EMBL/GenBank/DDBJ whole genome shotgun (WGS) entry which is preliminary data.</text>
</comment>
<dbReference type="Gene3D" id="1.10.1740.10">
    <property type="match status" value="1"/>
</dbReference>
<dbReference type="GO" id="GO:0003899">
    <property type="term" value="F:DNA-directed RNA polymerase activity"/>
    <property type="evidence" value="ECO:0007669"/>
    <property type="project" value="InterPro"/>
</dbReference>
<evidence type="ECO:0000313" key="6">
    <source>
        <dbReference type="EMBL" id="PIZ36387.1"/>
    </source>
</evidence>
<evidence type="ECO:0000256" key="2">
    <source>
        <dbReference type="ARBA" id="ARBA00023082"/>
    </source>
</evidence>
<dbReference type="InterPro" id="IPR007630">
    <property type="entry name" value="RNA_pol_sigma70_r4"/>
</dbReference>
<evidence type="ECO:0000256" key="1">
    <source>
        <dbReference type="ARBA" id="ARBA00023015"/>
    </source>
</evidence>
<dbReference type="Pfam" id="PF04539">
    <property type="entry name" value="Sigma70_r3"/>
    <property type="match status" value="1"/>
</dbReference>
<dbReference type="InterPro" id="IPR007624">
    <property type="entry name" value="RNA_pol_sigma70_r3"/>
</dbReference>
<dbReference type="SUPFAM" id="SSF88946">
    <property type="entry name" value="Sigma2 domain of RNA polymerase sigma factors"/>
    <property type="match status" value="1"/>
</dbReference>
<dbReference type="InterPro" id="IPR014284">
    <property type="entry name" value="RNA_pol_sigma-70_dom"/>
</dbReference>
<feature type="domain" description="RNA polymerase sigma-70" evidence="5">
    <location>
        <begin position="53"/>
        <end position="66"/>
    </location>
</feature>
<sequence length="256" mass="28922">MNGTVATQNKWVLYKVHNDPQAKEDLIVSNLSLVKYVAERVKGNLPPEADRNDLVSYGIFGLIDAIEKYDFSRGIKFETYAIPRIRGAILDGLRAFDLAPRSMRQKAKQLGKAFCEVEQRLGRTATNEEVAKELDIDIESFNSMLAEVSRLPLLSLDEMVIQDEEGGVTLGERIEDKNSYDPVELVELTEMRDLLMAGIDSLSKQEQMVIALYYYEGLTLKESSEVLGLSESRISQIRTKAVVKLRHKLSHLQVEI</sequence>
<dbReference type="NCBIfam" id="TIGR02937">
    <property type="entry name" value="sigma70-ECF"/>
    <property type="match status" value="1"/>
</dbReference>
<dbReference type="CDD" id="cd06171">
    <property type="entry name" value="Sigma70_r4"/>
    <property type="match status" value="1"/>
</dbReference>
<dbReference type="Pfam" id="PF04545">
    <property type="entry name" value="Sigma70_r4"/>
    <property type="match status" value="1"/>
</dbReference>
<dbReference type="Pfam" id="PF04542">
    <property type="entry name" value="Sigma70_r2"/>
    <property type="match status" value="1"/>
</dbReference>
<evidence type="ECO:0000259" key="5">
    <source>
        <dbReference type="PROSITE" id="PS00715"/>
    </source>
</evidence>
<evidence type="ECO:0000313" key="7">
    <source>
        <dbReference type="Proteomes" id="UP000230956"/>
    </source>
</evidence>
<organism evidence="6 7">
    <name type="scientific">Candidatus Aquicultor secundus</name>
    <dbReference type="NCBI Taxonomy" id="1973895"/>
    <lineage>
        <taxon>Bacteria</taxon>
        <taxon>Bacillati</taxon>
        <taxon>Actinomycetota</taxon>
        <taxon>Candidatus Aquicultoria</taxon>
        <taxon>Candidatus Aquicultorales</taxon>
        <taxon>Candidatus Aquicultoraceae</taxon>
        <taxon>Candidatus Aquicultor</taxon>
    </lineage>
</organism>
<dbReference type="InterPro" id="IPR013325">
    <property type="entry name" value="RNA_pol_sigma_r2"/>
</dbReference>
<dbReference type="InterPro" id="IPR007627">
    <property type="entry name" value="RNA_pol_sigma70_r2"/>
</dbReference>
<dbReference type="NCBIfam" id="TIGR02479">
    <property type="entry name" value="FliA_WhiG"/>
    <property type="match status" value="1"/>
</dbReference>
<dbReference type="GO" id="GO:0006352">
    <property type="term" value="P:DNA-templated transcription initiation"/>
    <property type="evidence" value="ECO:0007669"/>
    <property type="project" value="InterPro"/>
</dbReference>
<protein>
    <submittedName>
        <fullName evidence="6">FliA/WhiG family RNA polymerase sigma factor</fullName>
    </submittedName>
</protein>
<dbReference type="InterPro" id="IPR012845">
    <property type="entry name" value="RNA_pol_sigma_FliA_WhiG"/>
</dbReference>
<keyword evidence="3" id="KW-0238">DNA-binding</keyword>
<dbReference type="InterPro" id="IPR013324">
    <property type="entry name" value="RNA_pol_sigma_r3/r4-like"/>
</dbReference>
<dbReference type="Proteomes" id="UP000230956">
    <property type="component" value="Unassembled WGS sequence"/>
</dbReference>
<dbReference type="SUPFAM" id="SSF88659">
    <property type="entry name" value="Sigma3 and sigma4 domains of RNA polymerase sigma factors"/>
    <property type="match status" value="2"/>
</dbReference>
<dbReference type="PIRSF" id="PIRSF000770">
    <property type="entry name" value="RNA_pol_sigma-SigE/K"/>
    <property type="match status" value="1"/>
</dbReference>
<name>A0A2M7T6A3_9ACTN</name>
<evidence type="ECO:0000256" key="4">
    <source>
        <dbReference type="ARBA" id="ARBA00023163"/>
    </source>
</evidence>
<evidence type="ECO:0000256" key="3">
    <source>
        <dbReference type="ARBA" id="ARBA00023125"/>
    </source>
</evidence>
<dbReference type="RefSeq" id="WP_286677729.1">
    <property type="nucleotide sequence ID" value="NZ_MNXI01000027.1"/>
</dbReference>
<dbReference type="AlphaFoldDB" id="A0A2M7T6A3"/>
<gene>
    <name evidence="6" type="ORF">COY37_08800</name>
</gene>
<keyword evidence="4" id="KW-0804">Transcription</keyword>
<dbReference type="EMBL" id="PFNG01000205">
    <property type="protein sequence ID" value="PIZ36387.1"/>
    <property type="molecule type" value="Genomic_DNA"/>
</dbReference>
<keyword evidence="1" id="KW-0805">Transcription regulation</keyword>
<dbReference type="Gene3D" id="1.20.140.160">
    <property type="match status" value="1"/>
</dbReference>
<dbReference type="InterPro" id="IPR000943">
    <property type="entry name" value="RNA_pol_sigma70"/>
</dbReference>
<dbReference type="GO" id="GO:0003677">
    <property type="term" value="F:DNA binding"/>
    <property type="evidence" value="ECO:0007669"/>
    <property type="project" value="UniProtKB-KW"/>
</dbReference>
<dbReference type="PROSITE" id="PS00715">
    <property type="entry name" value="SIGMA70_1"/>
    <property type="match status" value="1"/>
</dbReference>
<dbReference type="PANTHER" id="PTHR30385">
    <property type="entry name" value="SIGMA FACTOR F FLAGELLAR"/>
    <property type="match status" value="1"/>
</dbReference>
<dbReference type="GO" id="GO:0016987">
    <property type="term" value="F:sigma factor activity"/>
    <property type="evidence" value="ECO:0007669"/>
    <property type="project" value="UniProtKB-KW"/>
</dbReference>
<dbReference type="PANTHER" id="PTHR30385:SF7">
    <property type="entry name" value="RNA POLYMERASE SIGMA FACTOR FLIA"/>
    <property type="match status" value="1"/>
</dbReference>
<dbReference type="PRINTS" id="PR00046">
    <property type="entry name" value="SIGMA70FCT"/>
</dbReference>